<evidence type="ECO:0000256" key="7">
    <source>
        <dbReference type="SAM" id="MobiDB-lite"/>
    </source>
</evidence>
<dbReference type="InterPro" id="IPR008271">
    <property type="entry name" value="Ser/Thr_kinase_AS"/>
</dbReference>
<evidence type="ECO:0000256" key="4">
    <source>
        <dbReference type="ARBA" id="ARBA00022777"/>
    </source>
</evidence>
<dbReference type="PANTHER" id="PTHR24350">
    <property type="entry name" value="SERINE/THREONINE-PROTEIN KINASE IAL-RELATED"/>
    <property type="match status" value="1"/>
</dbReference>
<feature type="region of interest" description="Disordered" evidence="7">
    <location>
        <begin position="172"/>
        <end position="197"/>
    </location>
</feature>
<keyword evidence="1" id="KW-0723">Serine/threonine-protein kinase</keyword>
<dbReference type="SUPFAM" id="SSF56112">
    <property type="entry name" value="Protein kinase-like (PK-like)"/>
    <property type="match status" value="1"/>
</dbReference>
<sequence length="899" mass="95356">MEATAPDVAWHDSAECMSCGGAGCGLCCFLRGQLCATFKLGHGKARYLHEVHSADNRETFEGPKGTLELKSSSVLARWTPYRVVLDREKLSRFAISPEGAPEELPEAVISASDASRLELRGAKDGKRRVLCTSLWQKRCCACGAKVAGVDALGEGEVQRWKALGVAGLQDQLAPAQSRESPYSEGRPRRAGASEGRGALLQQGRLWRPLKKIEFMRAQSPAAGPRRAPAAAGLQRVVGIAELTDIEGGYDVAWFSLATLSLTDAACEQHNGCEQHESDSEECELDCEQHETGTEEHEQCCGQTVKTLKGHEEFEQPCGQTTRTPTGTLGGDVENEQACGPTPPTLESTLESSDERHEPTALRRAHLAAEAEGSVHDGAQRIGQSGSFRGRAMAALRFGSPAEVVEGGPYLVLLSFATEGVKEFGVDGALSALRASATLAQELGGACVQMGRRREARSSVGDCVRFSRIASSVGDKTHALFPPEAEQPAQKARFLVSWPLAPVAPGSVLPQAACGCELRAAPGEQGPRLRPGCEGDPGSDDPAEAPAAGRRHAAPSAPFRALLSGVFGGRYEPGGYLGRGASATVWEAVHADSQRRVAVKCFERNGQDSKKQALREMRVLSKIRHPRVLEAYEVIETSSSAHLVCEHVDGESLRALVRRQPGARLCEDRARGIYEQIVEGVSYCHDRLVVHRDLKMENVLLDRRRRSAKIIDFGFAAQVASRAAKLRTFCGTPSYMAPEIVRGELYSGFAADMWALGVLLFALLVGSMPFTARTEVQLYAKIRRGGFAVPESLAVLPSRIVKAAMRPDPASRPSAAAVLRHSWLAGAGAEAAAGAAASSSPTAASPAASAAASPAASAAAASSSRAGSAQQSREPSGSPAAVSPGTAPHWASRVLLSSMS</sequence>
<feature type="region of interest" description="Disordered" evidence="7">
    <location>
        <begin position="858"/>
        <end position="888"/>
    </location>
</feature>
<reference evidence="9" key="1">
    <citation type="submission" date="2023-10" db="EMBL/GenBank/DDBJ databases">
        <authorList>
            <person name="Chen Y."/>
            <person name="Shah S."/>
            <person name="Dougan E. K."/>
            <person name="Thang M."/>
            <person name="Chan C."/>
        </authorList>
    </citation>
    <scope>NUCLEOTIDE SEQUENCE [LARGE SCALE GENOMIC DNA]</scope>
</reference>
<organism evidence="9 10">
    <name type="scientific">Prorocentrum cordatum</name>
    <dbReference type="NCBI Taxonomy" id="2364126"/>
    <lineage>
        <taxon>Eukaryota</taxon>
        <taxon>Sar</taxon>
        <taxon>Alveolata</taxon>
        <taxon>Dinophyceae</taxon>
        <taxon>Prorocentrales</taxon>
        <taxon>Prorocentraceae</taxon>
        <taxon>Prorocentrum</taxon>
    </lineage>
</organism>
<keyword evidence="3 6" id="KW-0547">Nucleotide-binding</keyword>
<proteinExistence type="predicted"/>
<evidence type="ECO:0000256" key="5">
    <source>
        <dbReference type="ARBA" id="ARBA00022840"/>
    </source>
</evidence>
<name>A0ABN9S1R1_9DINO</name>
<evidence type="ECO:0000256" key="6">
    <source>
        <dbReference type="PROSITE-ProRule" id="PRU10141"/>
    </source>
</evidence>
<dbReference type="InterPro" id="IPR011009">
    <property type="entry name" value="Kinase-like_dom_sf"/>
</dbReference>
<dbReference type="Gene3D" id="1.10.510.10">
    <property type="entry name" value="Transferase(Phosphotransferase) domain 1"/>
    <property type="match status" value="1"/>
</dbReference>
<evidence type="ECO:0000256" key="3">
    <source>
        <dbReference type="ARBA" id="ARBA00022741"/>
    </source>
</evidence>
<dbReference type="PROSITE" id="PS50011">
    <property type="entry name" value="PROTEIN_KINASE_DOM"/>
    <property type="match status" value="1"/>
</dbReference>
<feature type="binding site" evidence="6">
    <location>
        <position position="599"/>
    </location>
    <ligand>
        <name>ATP</name>
        <dbReference type="ChEBI" id="CHEBI:30616"/>
    </ligand>
</feature>
<evidence type="ECO:0000256" key="2">
    <source>
        <dbReference type="ARBA" id="ARBA00022679"/>
    </source>
</evidence>
<evidence type="ECO:0000313" key="9">
    <source>
        <dbReference type="EMBL" id="CAK0825522.1"/>
    </source>
</evidence>
<feature type="compositionally biased region" description="Low complexity" evidence="7">
    <location>
        <begin position="543"/>
        <end position="552"/>
    </location>
</feature>
<dbReference type="PROSITE" id="PS00107">
    <property type="entry name" value="PROTEIN_KINASE_ATP"/>
    <property type="match status" value="1"/>
</dbReference>
<feature type="domain" description="Protein kinase" evidence="8">
    <location>
        <begin position="570"/>
        <end position="823"/>
    </location>
</feature>
<feature type="compositionally biased region" description="Polar residues" evidence="7">
    <location>
        <begin position="317"/>
        <end position="326"/>
    </location>
</feature>
<dbReference type="InterPro" id="IPR000719">
    <property type="entry name" value="Prot_kinase_dom"/>
</dbReference>
<feature type="region of interest" description="Disordered" evidence="7">
    <location>
        <begin position="524"/>
        <end position="552"/>
    </location>
</feature>
<keyword evidence="4" id="KW-0418">Kinase</keyword>
<keyword evidence="2" id="KW-0808">Transferase</keyword>
<accession>A0ABN9S1R1</accession>
<dbReference type="Proteomes" id="UP001189429">
    <property type="component" value="Unassembled WGS sequence"/>
</dbReference>
<evidence type="ECO:0000313" key="10">
    <source>
        <dbReference type="Proteomes" id="UP001189429"/>
    </source>
</evidence>
<dbReference type="PROSITE" id="PS00108">
    <property type="entry name" value="PROTEIN_KINASE_ST"/>
    <property type="match status" value="1"/>
</dbReference>
<comment type="caution">
    <text evidence="9">The sequence shown here is derived from an EMBL/GenBank/DDBJ whole genome shotgun (WGS) entry which is preliminary data.</text>
</comment>
<feature type="compositionally biased region" description="Low complexity" evidence="7">
    <location>
        <begin position="858"/>
        <end position="868"/>
    </location>
</feature>
<evidence type="ECO:0000259" key="8">
    <source>
        <dbReference type="PROSITE" id="PS50011"/>
    </source>
</evidence>
<dbReference type="SMART" id="SM00220">
    <property type="entry name" value="S_TKc"/>
    <property type="match status" value="1"/>
</dbReference>
<dbReference type="EMBL" id="CAUYUJ010008980">
    <property type="protein sequence ID" value="CAK0825522.1"/>
    <property type="molecule type" value="Genomic_DNA"/>
</dbReference>
<feature type="region of interest" description="Disordered" evidence="7">
    <location>
        <begin position="315"/>
        <end position="352"/>
    </location>
</feature>
<dbReference type="Pfam" id="PF00069">
    <property type="entry name" value="Pkinase"/>
    <property type="match status" value="1"/>
</dbReference>
<evidence type="ECO:0000256" key="1">
    <source>
        <dbReference type="ARBA" id="ARBA00022527"/>
    </source>
</evidence>
<dbReference type="InterPro" id="IPR030616">
    <property type="entry name" value="Aur-like"/>
</dbReference>
<keyword evidence="5 6" id="KW-0067">ATP-binding</keyword>
<dbReference type="InterPro" id="IPR017441">
    <property type="entry name" value="Protein_kinase_ATP_BS"/>
</dbReference>
<protein>
    <recommendedName>
        <fullName evidence="8">Protein kinase domain-containing protein</fullName>
    </recommendedName>
</protein>
<gene>
    <name evidence="9" type="ORF">PCOR1329_LOCUS25630</name>
</gene>
<keyword evidence="10" id="KW-1185">Reference proteome</keyword>